<sequence>MIKKILISFMSLCFVVSMFLAFYCFFKPSEADTTAVLRATPIMIIPYGTLSDYLTTSGDSSTHYLFFCRFDSDDCNYVQDTVMKSLDAEQGSNLFDIIEYVDVSELENNLTINQLKDDWGFNTYPAFVAISNNSGELKVENYLQWDSENPMSTRELKQWMVDNKIWSGLFEEKDEVVLMP</sequence>
<comment type="caution">
    <text evidence="1">The sequence shown here is derived from an EMBL/GenBank/DDBJ whole genome shotgun (WGS) entry which is preliminary data.</text>
</comment>
<name>A0A645DV33_9ZZZZ</name>
<evidence type="ECO:0000313" key="1">
    <source>
        <dbReference type="EMBL" id="MPM93216.1"/>
    </source>
</evidence>
<dbReference type="Gene3D" id="3.40.30.10">
    <property type="entry name" value="Glutaredoxin"/>
    <property type="match status" value="1"/>
</dbReference>
<reference evidence="1" key="1">
    <citation type="submission" date="2019-08" db="EMBL/GenBank/DDBJ databases">
        <authorList>
            <person name="Kucharzyk K."/>
            <person name="Murdoch R.W."/>
            <person name="Higgins S."/>
            <person name="Loffler F."/>
        </authorList>
    </citation>
    <scope>NUCLEOTIDE SEQUENCE</scope>
</reference>
<organism evidence="1">
    <name type="scientific">bioreactor metagenome</name>
    <dbReference type="NCBI Taxonomy" id="1076179"/>
    <lineage>
        <taxon>unclassified sequences</taxon>
        <taxon>metagenomes</taxon>
        <taxon>ecological metagenomes</taxon>
    </lineage>
</organism>
<dbReference type="Pfam" id="PF20207">
    <property type="entry name" value="DUF6568"/>
    <property type="match status" value="1"/>
</dbReference>
<accession>A0A645DV33</accession>
<gene>
    <name evidence="1" type="ORF">SDC9_140352</name>
</gene>
<proteinExistence type="predicted"/>
<protein>
    <submittedName>
        <fullName evidence="1">Uncharacterized protein</fullName>
    </submittedName>
</protein>
<dbReference type="InterPro" id="IPR046698">
    <property type="entry name" value="PedC-like"/>
</dbReference>
<dbReference type="AlphaFoldDB" id="A0A645DV33"/>
<dbReference type="EMBL" id="VSSQ01040052">
    <property type="protein sequence ID" value="MPM93216.1"/>
    <property type="molecule type" value="Genomic_DNA"/>
</dbReference>